<gene>
    <name evidence="1" type="primary">LgM4147LRVhigh.23.01080.01260</name>
    <name evidence="1" type="ORF">BN36_2332910</name>
</gene>
<dbReference type="EMBL" id="CALQ01000928">
    <property type="protein sequence ID" value="CCM15776.1"/>
    <property type="molecule type" value="Genomic_DNA"/>
</dbReference>
<sequence length="154" mass="16922">MRDGQGESARCSVRVGERCSSPFCVISRIPPHVRACVCFPLRGPIASLLRRPFSCGLSHFPLRSFPSVPVDGVYMCSCCCVGARLISLRVSFDPSLCFSCSSIFVYCLRWMPSSLFSPFLCDLPFTVPFPAPALRVICAADAPSMPPLRIRLPE</sequence>
<name>A0A1E1IWU8_LEIGU</name>
<reference evidence="1" key="1">
    <citation type="submission" date="2012-08" db="EMBL/GenBank/DDBJ databases">
        <title>Comparative genomics of metastatic and non-metastatic Leishmania guyanensis provides insights into polygenic factors involved in Leishmania RNA virus infection.</title>
        <authorList>
            <person name="Smith D."/>
            <person name="Hertz-Fowler C."/>
            <person name="Martin R."/>
            <person name="Dickens N."/>
            <person name="Fasel N."/>
            <person name="Falquet L."/>
            <person name="Beverley S."/>
            <person name="Zangger H."/>
            <person name="Calderon-Copete S."/>
            <person name="Mottram J."/>
            <person name="Xenarios I."/>
        </authorList>
    </citation>
    <scope>NUCLEOTIDE SEQUENCE</scope>
    <source>
        <strain evidence="1">MHOM/BR/75/M4147/SSU:IR2SAT-LUC</strain>
    </source>
</reference>
<accession>A0A1E1IWU8</accession>
<proteinExistence type="predicted"/>
<protein>
    <submittedName>
        <fullName evidence="1">Uncharacterized protein</fullName>
    </submittedName>
</protein>
<organism evidence="1">
    <name type="scientific">Leishmania guyanensis</name>
    <dbReference type="NCBI Taxonomy" id="5670"/>
    <lineage>
        <taxon>Eukaryota</taxon>
        <taxon>Discoba</taxon>
        <taxon>Euglenozoa</taxon>
        <taxon>Kinetoplastea</taxon>
        <taxon>Metakinetoplastina</taxon>
        <taxon>Trypanosomatida</taxon>
        <taxon>Trypanosomatidae</taxon>
        <taxon>Leishmaniinae</taxon>
        <taxon>Leishmania</taxon>
        <taxon>Leishmania guyanensis species complex</taxon>
    </lineage>
</organism>
<evidence type="ECO:0000313" key="1">
    <source>
        <dbReference type="EMBL" id="CCM15776.1"/>
    </source>
</evidence>
<dbReference type="AlphaFoldDB" id="A0A1E1IWU8"/>